<name>A0ABT2EPR9_9BACT</name>
<proteinExistence type="predicted"/>
<sequence>MSHFIPFGSRGTEGKFVIGFRYLLCDRFRDGWISSTYQNGRLLGELEFVSSRGIGFNAPSGKGFALDVASNFRQGKWCAFLTVEGLIGEVRWKRLRKVSALVDTNAFAQEPDGFIHSLPALVGREEYSEVRRPVDKQWLVGLGYEHLRWQ</sequence>
<organism evidence="1 2">
    <name type="scientific">Candidatus Fervidibacter sacchari</name>
    <dbReference type="NCBI Taxonomy" id="1448929"/>
    <lineage>
        <taxon>Bacteria</taxon>
        <taxon>Candidatus Fervidibacterota</taxon>
        <taxon>Candidatus Fervidibacter</taxon>
    </lineage>
</organism>
<gene>
    <name evidence="1" type="ORF">M2350_001298</name>
</gene>
<reference evidence="1 2" key="1">
    <citation type="submission" date="2022-08" db="EMBL/GenBank/DDBJ databases">
        <title>Bacterial and archaeal communities from various locations to study Microbial Dark Matter (Phase II).</title>
        <authorList>
            <person name="Stepanauskas R."/>
        </authorList>
    </citation>
    <scope>NUCLEOTIDE SEQUENCE [LARGE SCALE GENOMIC DNA]</scope>
    <source>
        <strain evidence="1 2">PD1</strain>
    </source>
</reference>
<evidence type="ECO:0000313" key="1">
    <source>
        <dbReference type="EMBL" id="MCS3918898.1"/>
    </source>
</evidence>
<dbReference type="EMBL" id="JANUCP010000002">
    <property type="protein sequence ID" value="MCS3918898.1"/>
    <property type="molecule type" value="Genomic_DNA"/>
</dbReference>
<comment type="caution">
    <text evidence="1">The sequence shown here is derived from an EMBL/GenBank/DDBJ whole genome shotgun (WGS) entry which is preliminary data.</text>
</comment>
<accession>A0ABT2EPR9</accession>
<dbReference type="RefSeq" id="WP_259094958.1">
    <property type="nucleotide sequence ID" value="NZ_CP130454.1"/>
</dbReference>
<dbReference type="Proteomes" id="UP001204798">
    <property type="component" value="Unassembled WGS sequence"/>
</dbReference>
<keyword evidence="2" id="KW-1185">Reference proteome</keyword>
<protein>
    <submittedName>
        <fullName evidence="1">Uncharacterized protein</fullName>
    </submittedName>
</protein>
<evidence type="ECO:0000313" key="2">
    <source>
        <dbReference type="Proteomes" id="UP001204798"/>
    </source>
</evidence>